<evidence type="ECO:0000313" key="1">
    <source>
        <dbReference type="EMBL" id="KJQ58951.1"/>
    </source>
</evidence>
<dbReference type="AlphaFoldDB" id="A0AAW3H7S5"/>
<protein>
    <recommendedName>
        <fullName evidence="3">Phage repressor</fullName>
    </recommendedName>
</protein>
<dbReference type="RefSeq" id="WP_020992601.1">
    <property type="nucleotide sequence ID" value="NZ_CABKOS010000002.1"/>
</dbReference>
<name>A0AAW3H7S5_STRGN</name>
<gene>
    <name evidence="1" type="ORF">TZ86_00796</name>
</gene>
<accession>A0AAW3H7S5</accession>
<comment type="caution">
    <text evidence="1">The sequence shown here is derived from an EMBL/GenBank/DDBJ whole genome shotgun (WGS) entry which is preliminary data.</text>
</comment>
<dbReference type="EMBL" id="JYGL01000001">
    <property type="protein sequence ID" value="KJQ58951.1"/>
    <property type="molecule type" value="Genomic_DNA"/>
</dbReference>
<dbReference type="GO" id="GO:0003677">
    <property type="term" value="F:DNA binding"/>
    <property type="evidence" value="ECO:0007669"/>
    <property type="project" value="InterPro"/>
</dbReference>
<evidence type="ECO:0008006" key="3">
    <source>
        <dbReference type="Google" id="ProtNLM"/>
    </source>
</evidence>
<sequence length="88" mass="10025">MVNVAKLKGKIVECDTTQEELAKNIGIDKSTFYRKMKQNGNFSIKEVNLIVSSLNLTKDEAVNIFLLIRSHKCDKIERSKHETKTISV</sequence>
<reference evidence="1 2" key="1">
    <citation type="submission" date="2015-02" db="EMBL/GenBank/DDBJ databases">
        <title>Evolution of amylase-binding proteins of oral streptococcal species.</title>
        <authorList>
            <person name="Haase E.M."/>
        </authorList>
    </citation>
    <scope>NUCLEOTIDE SEQUENCE [LARGE SCALE GENOMIC DNA]</scope>
    <source>
        <strain evidence="1 2">G9B</strain>
    </source>
</reference>
<proteinExistence type="predicted"/>
<dbReference type="SUPFAM" id="SSF47413">
    <property type="entry name" value="lambda repressor-like DNA-binding domains"/>
    <property type="match status" value="1"/>
</dbReference>
<dbReference type="InterPro" id="IPR010982">
    <property type="entry name" value="Lambda_DNA-bd_dom_sf"/>
</dbReference>
<organism evidence="1 2">
    <name type="scientific">Streptococcus gordonii</name>
    <dbReference type="NCBI Taxonomy" id="1302"/>
    <lineage>
        <taxon>Bacteria</taxon>
        <taxon>Bacillati</taxon>
        <taxon>Bacillota</taxon>
        <taxon>Bacilli</taxon>
        <taxon>Lactobacillales</taxon>
        <taxon>Streptococcaceae</taxon>
        <taxon>Streptococcus</taxon>
    </lineage>
</organism>
<evidence type="ECO:0000313" key="2">
    <source>
        <dbReference type="Proteomes" id="UP000033658"/>
    </source>
</evidence>
<dbReference type="Proteomes" id="UP000033658">
    <property type="component" value="Unassembled WGS sequence"/>
</dbReference>